<organism evidence="2">
    <name type="scientific">Tanacetum cinerariifolium</name>
    <name type="common">Dalmatian daisy</name>
    <name type="synonym">Chrysanthemum cinerariifolium</name>
    <dbReference type="NCBI Taxonomy" id="118510"/>
    <lineage>
        <taxon>Eukaryota</taxon>
        <taxon>Viridiplantae</taxon>
        <taxon>Streptophyta</taxon>
        <taxon>Embryophyta</taxon>
        <taxon>Tracheophyta</taxon>
        <taxon>Spermatophyta</taxon>
        <taxon>Magnoliopsida</taxon>
        <taxon>eudicotyledons</taxon>
        <taxon>Gunneridae</taxon>
        <taxon>Pentapetalae</taxon>
        <taxon>asterids</taxon>
        <taxon>campanulids</taxon>
        <taxon>Asterales</taxon>
        <taxon>Asteraceae</taxon>
        <taxon>Asteroideae</taxon>
        <taxon>Anthemideae</taxon>
        <taxon>Anthemidinae</taxon>
        <taxon>Tanacetum</taxon>
    </lineage>
</organism>
<protein>
    <submittedName>
        <fullName evidence="2">Zinc finger, PMZ-type</fullName>
    </submittedName>
</protein>
<dbReference type="EMBL" id="BKCJ010003390">
    <property type="protein sequence ID" value="GEU54791.1"/>
    <property type="molecule type" value="Genomic_DNA"/>
</dbReference>
<name>A0A6L2KYM1_TANCI</name>
<sequence>MMILRFVDFEVEGKENVAIPKNTTDDPWLNKLVGKGNFIGHIDDPTANLGGRFIHKENDPEDDIVDPKWKSKKNIVYPSCDPTTTWDQCNLVLGMKFENPLQLKNMLVNYRGKKPKDKNPDIECSTNSDKADCSSKPYHAKYSSKHKTKKNGRTSKAIKERWSRKKNMKKEDNEPNVHQVFIDLSVNEAPKNYTSKESQAQDLDLAPTLPTQEIQVHTRSKRKKQVAATCMRIMSRLDADLKGLLIC</sequence>
<feature type="region of interest" description="Disordered" evidence="1">
    <location>
        <begin position="136"/>
        <end position="157"/>
    </location>
</feature>
<proteinExistence type="predicted"/>
<dbReference type="AlphaFoldDB" id="A0A6L2KYM1"/>
<reference evidence="2" key="1">
    <citation type="journal article" date="2019" name="Sci. Rep.">
        <title>Draft genome of Tanacetum cinerariifolium, the natural source of mosquito coil.</title>
        <authorList>
            <person name="Yamashiro T."/>
            <person name="Shiraishi A."/>
            <person name="Satake H."/>
            <person name="Nakayama K."/>
        </authorList>
    </citation>
    <scope>NUCLEOTIDE SEQUENCE</scope>
</reference>
<comment type="caution">
    <text evidence="2">The sequence shown here is derived from an EMBL/GenBank/DDBJ whole genome shotgun (WGS) entry which is preliminary data.</text>
</comment>
<accession>A0A6L2KYM1</accession>
<evidence type="ECO:0000313" key="2">
    <source>
        <dbReference type="EMBL" id="GEU54791.1"/>
    </source>
</evidence>
<gene>
    <name evidence="2" type="ORF">Tci_026769</name>
</gene>
<evidence type="ECO:0000256" key="1">
    <source>
        <dbReference type="SAM" id="MobiDB-lite"/>
    </source>
</evidence>
<feature type="compositionally biased region" description="Basic residues" evidence="1">
    <location>
        <begin position="138"/>
        <end position="153"/>
    </location>
</feature>